<dbReference type="EMBL" id="CP018477">
    <property type="protein sequence ID" value="ASV74728.1"/>
    <property type="molecule type" value="Genomic_DNA"/>
</dbReference>
<proteinExistence type="inferred from homology"/>
<keyword evidence="4 5" id="KW-0326">Glycosidase</keyword>
<dbReference type="Proteomes" id="UP000215086">
    <property type="component" value="Chromosome"/>
</dbReference>
<evidence type="ECO:0000256" key="5">
    <source>
        <dbReference type="RuleBase" id="RU361153"/>
    </source>
</evidence>
<name>A0A286RFJ3_9BACT</name>
<dbReference type="OrthoDB" id="240436at2"/>
<keyword evidence="3 5" id="KW-0378">Hydrolase</keyword>
<dbReference type="KEGG" id="ttf:THTE_2126"/>
<keyword evidence="8" id="KW-1185">Reference proteome</keyword>
<dbReference type="Gene3D" id="3.20.20.80">
    <property type="entry name" value="Glycosidases"/>
    <property type="match status" value="1"/>
</dbReference>
<reference evidence="7 8" key="1">
    <citation type="journal article" name="Front. Microbiol.">
        <title>Sugar Metabolism of the First Thermophilic Planctomycete Thermogutta terrifontis: Comparative Genomic and Transcriptomic Approaches.</title>
        <authorList>
            <person name="Elcheninov A.G."/>
            <person name="Menzel P."/>
            <person name="Gudbergsdottir S.R."/>
            <person name="Slesarev A.I."/>
            <person name="Kadnikov V.V."/>
            <person name="Krogh A."/>
            <person name="Bonch-Osmolovskaya E.A."/>
            <person name="Peng X."/>
            <person name="Kublanov I.V."/>
        </authorList>
    </citation>
    <scope>NUCLEOTIDE SEQUENCE [LARGE SCALE GENOMIC DNA]</scope>
    <source>
        <strain evidence="7 8">R1</strain>
    </source>
</reference>
<evidence type="ECO:0000259" key="6">
    <source>
        <dbReference type="Pfam" id="PF00150"/>
    </source>
</evidence>
<evidence type="ECO:0000313" key="8">
    <source>
        <dbReference type="Proteomes" id="UP000215086"/>
    </source>
</evidence>
<dbReference type="InterPro" id="IPR045053">
    <property type="entry name" value="MAN-like"/>
</dbReference>
<dbReference type="PANTHER" id="PTHR31451">
    <property type="match status" value="1"/>
</dbReference>
<dbReference type="RefSeq" id="WP_095414968.1">
    <property type="nucleotide sequence ID" value="NZ_CP018477.1"/>
</dbReference>
<sequence length="491" mass="56639">MSQRDVKQSWNRLKYCLIGAFTLVMWFSSGTPAFPENTSSLKKIRVDGERRCFVTEDGKIFVPFGVNYFRPGTGWAPQVWKKFDAAAVREDFRRMKEFGVNCVRVFLTFDSFYREPGRLETFGLERWEEFLAIAEEYGIYVHPTGPDHWEGLPAWARKDTISNPESVAALVEFWKLFAGRYRGRPVIFAYDLRNEPSVPWENSELSRRWADFLHRKYGSPQGLAKAWGVEITEQAWLTPQVPSLDGPRQAILDYQNLREEVADEWTRRQAEAIKSVDQQALVTVGLIQWSVPVLLPDLRSYSAFRPSRQAQLLDFLEVHFYPLARGFYEYQSEEDRLANLAYAESVVREVARPGKPVVVAEFGWYGGGKLTINNGRHPPASEEQQATWCAELIGVTRGLACGWLNWGLYDHPEARDVTQLTGLFRVDGTPKAWARKFHELSANIASSCCVKWAEWEQNHPRPAFDFDRAISDRNYAPAFCQEYLKRFRTTK</sequence>
<dbReference type="GO" id="GO:0004553">
    <property type="term" value="F:hydrolase activity, hydrolyzing O-glycosyl compounds"/>
    <property type="evidence" value="ECO:0007669"/>
    <property type="project" value="InterPro"/>
</dbReference>
<feature type="domain" description="Glycoside hydrolase family 5" evidence="6">
    <location>
        <begin position="84"/>
        <end position="407"/>
    </location>
</feature>
<protein>
    <recommendedName>
        <fullName evidence="2">mannan endo-1,4-beta-mannosidase</fullName>
        <ecNumber evidence="2">3.2.1.78</ecNumber>
    </recommendedName>
</protein>
<dbReference type="InterPro" id="IPR017853">
    <property type="entry name" value="GH"/>
</dbReference>
<evidence type="ECO:0000256" key="4">
    <source>
        <dbReference type="ARBA" id="ARBA00023295"/>
    </source>
</evidence>
<comment type="similarity">
    <text evidence="5">Belongs to the glycosyl hydrolase 5 (cellulase A) family.</text>
</comment>
<dbReference type="InterPro" id="IPR001547">
    <property type="entry name" value="Glyco_hydro_5"/>
</dbReference>
<evidence type="ECO:0000313" key="7">
    <source>
        <dbReference type="EMBL" id="ASV74728.1"/>
    </source>
</evidence>
<evidence type="ECO:0000256" key="3">
    <source>
        <dbReference type="ARBA" id="ARBA00022801"/>
    </source>
</evidence>
<accession>A0A286RFJ3</accession>
<dbReference type="AlphaFoldDB" id="A0A286RFJ3"/>
<dbReference type="EC" id="3.2.1.78" evidence="2"/>
<comment type="catalytic activity">
    <reaction evidence="1">
        <text>Random hydrolysis of (1-&gt;4)-beta-D-mannosidic linkages in mannans, galactomannans and glucomannans.</text>
        <dbReference type="EC" id="3.2.1.78"/>
    </reaction>
</comment>
<dbReference type="GO" id="GO:0000272">
    <property type="term" value="P:polysaccharide catabolic process"/>
    <property type="evidence" value="ECO:0007669"/>
    <property type="project" value="InterPro"/>
</dbReference>
<dbReference type="Pfam" id="PF00150">
    <property type="entry name" value="Cellulase"/>
    <property type="match status" value="1"/>
</dbReference>
<evidence type="ECO:0000256" key="2">
    <source>
        <dbReference type="ARBA" id="ARBA00012706"/>
    </source>
</evidence>
<dbReference type="SUPFAM" id="SSF51445">
    <property type="entry name" value="(Trans)glycosidases"/>
    <property type="match status" value="1"/>
</dbReference>
<dbReference type="GO" id="GO:0008889">
    <property type="term" value="F:glycerophosphodiester phosphodiesterase activity"/>
    <property type="evidence" value="ECO:0007669"/>
    <property type="project" value="UniProtKB-EC"/>
</dbReference>
<gene>
    <name evidence="7" type="ORF">THTE_2126</name>
</gene>
<organism evidence="7 8">
    <name type="scientific">Thermogutta terrifontis</name>
    <dbReference type="NCBI Taxonomy" id="1331910"/>
    <lineage>
        <taxon>Bacteria</taxon>
        <taxon>Pseudomonadati</taxon>
        <taxon>Planctomycetota</taxon>
        <taxon>Planctomycetia</taxon>
        <taxon>Pirellulales</taxon>
        <taxon>Thermoguttaceae</taxon>
        <taxon>Thermogutta</taxon>
    </lineage>
</organism>
<evidence type="ECO:0000256" key="1">
    <source>
        <dbReference type="ARBA" id="ARBA00001678"/>
    </source>
</evidence>